<sequence>MNAIDLASLLCSRLCHDLLSPVGALNNGIELLADEQDPEMRVKCLELLAESARASANKLKFFRLAFGAGGGFGAEIDTREAQAAIEGLYGPERKVEVGWMVPEGRLPKDAVKLLLNLAMLAGDALVRGGRLDVGAERGQRGIELVIRAEGPRLLLDPVLRETLVRGSAGGTVEARAAAAWLAHGLANGAGGSIQLSPEDGQLLLIGADLPTQAPR</sequence>
<keyword evidence="3" id="KW-1185">Reference proteome</keyword>
<organism evidence="2 3">
    <name type="scientific">Sphingomonas arvum</name>
    <dbReference type="NCBI Taxonomy" id="2992113"/>
    <lineage>
        <taxon>Bacteria</taxon>
        <taxon>Pseudomonadati</taxon>
        <taxon>Pseudomonadota</taxon>
        <taxon>Alphaproteobacteria</taxon>
        <taxon>Sphingomonadales</taxon>
        <taxon>Sphingomonadaceae</taxon>
        <taxon>Sphingomonas</taxon>
    </lineage>
</organism>
<dbReference type="Proteomes" id="UP001526246">
    <property type="component" value="Unassembled WGS sequence"/>
</dbReference>
<comment type="caution">
    <text evidence="2">The sequence shown here is derived from an EMBL/GenBank/DDBJ whole genome shotgun (WGS) entry which is preliminary data.</text>
</comment>
<accession>A0ABT3JIG0</accession>
<protein>
    <submittedName>
        <fullName evidence="2">Histidine phosphotransferase family protein</fullName>
    </submittedName>
</protein>
<proteinExistence type="predicted"/>
<name>A0ABT3JIG0_9SPHN</name>
<dbReference type="InterPro" id="IPR036890">
    <property type="entry name" value="HATPase_C_sf"/>
</dbReference>
<evidence type="ECO:0000313" key="2">
    <source>
        <dbReference type="EMBL" id="MCW3798860.1"/>
    </source>
</evidence>
<evidence type="ECO:0000313" key="3">
    <source>
        <dbReference type="Proteomes" id="UP001526246"/>
    </source>
</evidence>
<evidence type="ECO:0000259" key="1">
    <source>
        <dbReference type="Pfam" id="PF10090"/>
    </source>
</evidence>
<gene>
    <name evidence="2" type="ORF">OMW55_13675</name>
</gene>
<dbReference type="Gene3D" id="1.10.287.130">
    <property type="match status" value="1"/>
</dbReference>
<dbReference type="EMBL" id="JAPDOB010000002">
    <property type="protein sequence ID" value="MCW3798860.1"/>
    <property type="molecule type" value="Genomic_DNA"/>
</dbReference>
<feature type="domain" description="Histidine phosphotransferase ChpT C-terminal" evidence="1">
    <location>
        <begin position="78"/>
        <end position="199"/>
    </location>
</feature>
<dbReference type="Pfam" id="PF10090">
    <property type="entry name" value="HPTransfase"/>
    <property type="match status" value="1"/>
</dbReference>
<dbReference type="InterPro" id="IPR018762">
    <property type="entry name" value="ChpT_C"/>
</dbReference>
<dbReference type="RefSeq" id="WP_264883931.1">
    <property type="nucleotide sequence ID" value="NZ_JAPDOB010000002.1"/>
</dbReference>
<dbReference type="Gene3D" id="3.30.565.10">
    <property type="entry name" value="Histidine kinase-like ATPase, C-terminal domain"/>
    <property type="match status" value="1"/>
</dbReference>
<reference evidence="2 3" key="1">
    <citation type="submission" date="2022-10" db="EMBL/GenBank/DDBJ databases">
        <title>Sphingomonas sp.</title>
        <authorList>
            <person name="Jin C."/>
        </authorList>
    </citation>
    <scope>NUCLEOTIDE SEQUENCE [LARGE SCALE GENOMIC DNA]</scope>
    <source>
        <strain evidence="2 3">BN140010</strain>
    </source>
</reference>